<dbReference type="AlphaFoldDB" id="A0A1A9S125"/>
<sequence>MKFLIRADASLQIGSGHIMRCLTLAHELSRRGHEVRFICRALPGHLGETIERAGFGLVLLPVPPQAGRLPENRDAPEQNAATHSPQPAHAHWLPVSQAQDAADCVPHIRAFAPDWIICDHYALSAEWEQIARAAAGSRLMAIDDLADRPHAADLLLDQSLGRRPADYTGLVPAACRLLTGTRYALLREEFARWREKSLERRAARAGKGGLRNILLNLGGVDKDNHTLAVLRALSGSLPQGCRVTVVMGRTAPHTEAVQAFAAAAPYPCRVLVGADNMAELMAEADLAIGAAGSTSWERCCLGLPTIMLVLAANQRGVAEALQQAGAARVAGLDDLPAGLSRLLAELPAVWAEQGKRAAVLCDGRGAIRAANHLADFTPAVLRAACPEDCRRLFEWRNHPDIRRFMFDSAEIAWDGHQAWFARQLANPDFAMLLYEAGGAAQGYACFKHLGNGIAEWGFYLAPDCPRGQGHGSRLGRLALQYAFSRLSLCEVYGQVLPHNAASLALHRRLRFREADEGVGRAQLFVLPAEEFLY</sequence>
<dbReference type="Pfam" id="PF04101">
    <property type="entry name" value="Glyco_tran_28_C"/>
    <property type="match status" value="1"/>
</dbReference>
<dbReference type="OrthoDB" id="9788924at2"/>
<dbReference type="InterPro" id="IPR000182">
    <property type="entry name" value="GNAT_dom"/>
</dbReference>
<dbReference type="PROSITE" id="PS51186">
    <property type="entry name" value="GNAT"/>
    <property type="match status" value="1"/>
</dbReference>
<dbReference type="STRING" id="1795827.A7P95_01015"/>
<evidence type="ECO:0000313" key="6">
    <source>
        <dbReference type="Proteomes" id="UP000077885"/>
    </source>
</evidence>
<evidence type="ECO:0000259" key="4">
    <source>
        <dbReference type="PROSITE" id="PS51186"/>
    </source>
</evidence>
<dbReference type="GO" id="GO:0016787">
    <property type="term" value="F:hydrolase activity"/>
    <property type="evidence" value="ECO:0007669"/>
    <property type="project" value="UniProtKB-KW"/>
</dbReference>
<name>A0A1A9S125_9NEIS</name>
<dbReference type="EMBL" id="LXSL01000011">
    <property type="protein sequence ID" value="OAM31111.1"/>
    <property type="molecule type" value="Genomic_DNA"/>
</dbReference>
<feature type="active site" description="Proton acceptor" evidence="1">
    <location>
        <position position="17"/>
    </location>
</feature>
<dbReference type="Gene3D" id="3.40.50.11190">
    <property type="match status" value="1"/>
</dbReference>
<evidence type="ECO:0000256" key="3">
    <source>
        <dbReference type="SAM" id="MobiDB-lite"/>
    </source>
</evidence>
<dbReference type="Gene3D" id="3.40.50.2000">
    <property type="entry name" value="Glycogen Phosphorylase B"/>
    <property type="match status" value="1"/>
</dbReference>
<dbReference type="InterPro" id="IPR016181">
    <property type="entry name" value="Acyl_CoA_acyltransferase"/>
</dbReference>
<reference evidence="6" key="1">
    <citation type="submission" date="2016-05" db="EMBL/GenBank/DDBJ databases">
        <title>Draft genome of Corynebacterium afermentans subsp. afermentans LCDC 88199T.</title>
        <authorList>
            <person name="Bernier A.-M."/>
            <person name="Bernard K."/>
        </authorList>
    </citation>
    <scope>NUCLEOTIDE SEQUENCE [LARGE SCALE GENOMIC DNA]</scope>
    <source>
        <strain evidence="6">NML02-A-017</strain>
    </source>
</reference>
<dbReference type="SUPFAM" id="SSF53756">
    <property type="entry name" value="UDP-Glycosyltransferase/glycogen phosphorylase"/>
    <property type="match status" value="1"/>
</dbReference>
<dbReference type="SUPFAM" id="SSF55729">
    <property type="entry name" value="Acyl-CoA N-acyltransferases (Nat)"/>
    <property type="match status" value="1"/>
</dbReference>
<dbReference type="InterPro" id="IPR020023">
    <property type="entry name" value="PseG"/>
</dbReference>
<keyword evidence="5" id="KW-0378">Hydrolase</keyword>
<dbReference type="PANTHER" id="PTHR21015">
    <property type="entry name" value="UDP-N-ACETYLGLUCOSAMINE--N-ACETYLMURAMYL-(PENTAPEPTIDE) PYROPHOSPHORYL-UNDECAPRENOL N-ACETYLGLUCOSAMINE TRANSFERASE 1"/>
    <property type="match status" value="1"/>
</dbReference>
<evidence type="ECO:0000313" key="5">
    <source>
        <dbReference type="EMBL" id="OAM31111.1"/>
    </source>
</evidence>
<dbReference type="GO" id="GO:0016758">
    <property type="term" value="F:hexosyltransferase activity"/>
    <property type="evidence" value="ECO:0007669"/>
    <property type="project" value="InterPro"/>
</dbReference>
<dbReference type="PANTHER" id="PTHR21015:SF22">
    <property type="entry name" value="GLYCOSYLTRANSFERASE"/>
    <property type="match status" value="1"/>
</dbReference>
<dbReference type="InterPro" id="IPR007235">
    <property type="entry name" value="Glyco_trans_28_C"/>
</dbReference>
<feature type="binding site" evidence="2">
    <location>
        <position position="297"/>
    </location>
    <ligand>
        <name>substrate</name>
    </ligand>
</feature>
<comment type="caution">
    <text evidence="5">The sequence shown here is derived from an EMBL/GenBank/DDBJ whole genome shotgun (WGS) entry which is preliminary data.</text>
</comment>
<evidence type="ECO:0000256" key="2">
    <source>
        <dbReference type="PIRSR" id="PIRSR620023-2"/>
    </source>
</evidence>
<dbReference type="GO" id="GO:0016747">
    <property type="term" value="F:acyltransferase activity, transferring groups other than amino-acyl groups"/>
    <property type="evidence" value="ECO:0007669"/>
    <property type="project" value="InterPro"/>
</dbReference>
<feature type="binding site" evidence="2">
    <location>
        <position position="187"/>
    </location>
    <ligand>
        <name>substrate</name>
    </ligand>
</feature>
<dbReference type="Gene3D" id="3.40.630.30">
    <property type="match status" value="1"/>
</dbReference>
<organism evidence="5 6">
    <name type="scientific">Eikenella longinqua</name>
    <dbReference type="NCBI Taxonomy" id="1795827"/>
    <lineage>
        <taxon>Bacteria</taxon>
        <taxon>Pseudomonadati</taxon>
        <taxon>Pseudomonadota</taxon>
        <taxon>Betaproteobacteria</taxon>
        <taxon>Neisseriales</taxon>
        <taxon>Neisseriaceae</taxon>
        <taxon>Eikenella</taxon>
    </lineage>
</organism>
<proteinExistence type="predicted"/>
<protein>
    <submittedName>
        <fullName evidence="5">UDP-2,4-diacetamido-2,4, 6-trideoxy-beta-L-altropyranose hydrolase</fullName>
    </submittedName>
</protein>
<evidence type="ECO:0000256" key="1">
    <source>
        <dbReference type="PIRSR" id="PIRSR620023-1"/>
    </source>
</evidence>
<keyword evidence="6" id="KW-1185">Reference proteome</keyword>
<dbReference type="Pfam" id="PF13302">
    <property type="entry name" value="Acetyltransf_3"/>
    <property type="match status" value="1"/>
</dbReference>
<gene>
    <name evidence="5" type="ORF">A7P95_01015</name>
</gene>
<feature type="domain" description="N-acetyltransferase" evidence="4">
    <location>
        <begin position="379"/>
        <end position="529"/>
    </location>
</feature>
<dbReference type="NCBIfam" id="TIGR03590">
    <property type="entry name" value="PseG"/>
    <property type="match status" value="1"/>
</dbReference>
<dbReference type="RefSeq" id="WP_067589823.1">
    <property type="nucleotide sequence ID" value="NZ_LXSL01000011.1"/>
</dbReference>
<feature type="region of interest" description="Disordered" evidence="3">
    <location>
        <begin position="67"/>
        <end position="89"/>
    </location>
</feature>
<accession>A0A1A9S125</accession>
<dbReference type="Proteomes" id="UP000077885">
    <property type="component" value="Unassembled WGS sequence"/>
</dbReference>